<evidence type="ECO:0000256" key="2">
    <source>
        <dbReference type="ARBA" id="ARBA00022741"/>
    </source>
</evidence>
<dbReference type="FunFam" id="3.30.70.240:FF:000001">
    <property type="entry name" value="Elongation factor G"/>
    <property type="match status" value="1"/>
</dbReference>
<proteinExistence type="inferred from homology"/>
<dbReference type="RefSeq" id="WP_179825378.1">
    <property type="nucleotide sequence ID" value="NZ_JACCFS010000001.1"/>
</dbReference>
<evidence type="ECO:0000256" key="7">
    <source>
        <dbReference type="HAMAP-Rule" id="MF_00054"/>
    </source>
</evidence>
<dbReference type="Proteomes" id="UP000572051">
    <property type="component" value="Unassembled WGS sequence"/>
</dbReference>
<dbReference type="FunFam" id="3.40.50.300:FF:000029">
    <property type="entry name" value="Elongation factor G"/>
    <property type="match status" value="1"/>
</dbReference>
<evidence type="ECO:0000256" key="8">
    <source>
        <dbReference type="NCBIfam" id="TIGR00484"/>
    </source>
</evidence>
<dbReference type="PANTHER" id="PTHR43261">
    <property type="entry name" value="TRANSLATION ELONGATION FACTOR G-RELATED"/>
    <property type="match status" value="1"/>
</dbReference>
<dbReference type="GO" id="GO:0005525">
    <property type="term" value="F:GTP binding"/>
    <property type="evidence" value="ECO:0007669"/>
    <property type="project" value="UniProtKB-UniRule"/>
</dbReference>
<dbReference type="EMBL" id="JACCFS010000001">
    <property type="protein sequence ID" value="NYJ35895.1"/>
    <property type="molecule type" value="Genomic_DNA"/>
</dbReference>
<dbReference type="Pfam" id="PF03764">
    <property type="entry name" value="EFG_IV"/>
    <property type="match status" value="1"/>
</dbReference>
<dbReference type="PRINTS" id="PR00315">
    <property type="entry name" value="ELONGATNFCT"/>
</dbReference>
<dbReference type="InterPro" id="IPR020568">
    <property type="entry name" value="Ribosomal_Su5_D2-typ_SF"/>
</dbReference>
<dbReference type="InterPro" id="IPR000795">
    <property type="entry name" value="T_Tr_GTP-bd_dom"/>
</dbReference>
<dbReference type="CDD" id="cd01434">
    <property type="entry name" value="EFG_mtEFG1_IV"/>
    <property type="match status" value="1"/>
</dbReference>
<dbReference type="FunFam" id="3.30.70.870:FF:000001">
    <property type="entry name" value="Elongation factor G"/>
    <property type="match status" value="1"/>
</dbReference>
<dbReference type="CDD" id="cd01886">
    <property type="entry name" value="EF-G"/>
    <property type="match status" value="1"/>
</dbReference>
<dbReference type="InterPro" id="IPR053905">
    <property type="entry name" value="EF-G-like_DII"/>
</dbReference>
<dbReference type="GO" id="GO:0003746">
    <property type="term" value="F:translation elongation factor activity"/>
    <property type="evidence" value="ECO:0007669"/>
    <property type="project" value="UniProtKB-UniRule"/>
</dbReference>
<dbReference type="InterPro" id="IPR027417">
    <property type="entry name" value="P-loop_NTPase"/>
</dbReference>
<dbReference type="SMART" id="SM00838">
    <property type="entry name" value="EFG_C"/>
    <property type="match status" value="1"/>
</dbReference>
<dbReference type="SUPFAM" id="SSF54980">
    <property type="entry name" value="EF-G C-terminal domain-like"/>
    <property type="match status" value="2"/>
</dbReference>
<dbReference type="Pfam" id="PF22042">
    <property type="entry name" value="EF-G_D2"/>
    <property type="match status" value="1"/>
</dbReference>
<evidence type="ECO:0000256" key="5">
    <source>
        <dbReference type="ARBA" id="ARBA00023134"/>
    </source>
</evidence>
<dbReference type="FunFam" id="2.40.30.10:FF:000006">
    <property type="entry name" value="Elongation factor G"/>
    <property type="match status" value="1"/>
</dbReference>
<dbReference type="Gene3D" id="3.40.50.300">
    <property type="entry name" value="P-loop containing nucleotide triphosphate hydrolases"/>
    <property type="match status" value="1"/>
</dbReference>
<name>A0A7Z0JBW0_9ACTN</name>
<dbReference type="Gene3D" id="3.30.70.240">
    <property type="match status" value="1"/>
</dbReference>
<dbReference type="Gene3D" id="2.40.30.10">
    <property type="entry name" value="Translation factors"/>
    <property type="match status" value="1"/>
</dbReference>
<keyword evidence="4 7" id="KW-0648">Protein biosynthesis</keyword>
<evidence type="ECO:0000259" key="9">
    <source>
        <dbReference type="PROSITE" id="PS51722"/>
    </source>
</evidence>
<dbReference type="PANTHER" id="PTHR43261:SF1">
    <property type="entry name" value="RIBOSOME-RELEASING FACTOR 2, MITOCHONDRIAL"/>
    <property type="match status" value="1"/>
</dbReference>
<dbReference type="InterPro" id="IPR004540">
    <property type="entry name" value="Transl_elong_EFG/EF2"/>
</dbReference>
<feature type="domain" description="Tr-type G" evidence="9">
    <location>
        <begin position="7"/>
        <end position="292"/>
    </location>
</feature>
<dbReference type="InterPro" id="IPR009022">
    <property type="entry name" value="EFG_III"/>
</dbReference>
<dbReference type="Pfam" id="PF00679">
    <property type="entry name" value="EFG_C"/>
    <property type="match status" value="1"/>
</dbReference>
<keyword evidence="3 7" id="KW-0251">Elongation factor</keyword>
<keyword evidence="2 7" id="KW-0547">Nucleotide-binding</keyword>
<dbReference type="SUPFAM" id="SSF52540">
    <property type="entry name" value="P-loop containing nucleoside triphosphate hydrolases"/>
    <property type="match status" value="1"/>
</dbReference>
<keyword evidence="7" id="KW-0963">Cytoplasm</keyword>
<dbReference type="PROSITE" id="PS51722">
    <property type="entry name" value="G_TR_2"/>
    <property type="match status" value="1"/>
</dbReference>
<dbReference type="InterPro" id="IPR041095">
    <property type="entry name" value="EFG_II"/>
</dbReference>
<dbReference type="NCBIfam" id="TIGR00484">
    <property type="entry name" value="EF-G"/>
    <property type="match status" value="1"/>
</dbReference>
<keyword evidence="11" id="KW-1185">Reference proteome</keyword>
<dbReference type="AlphaFoldDB" id="A0A7Z0JBW0"/>
<dbReference type="Pfam" id="PF00009">
    <property type="entry name" value="GTP_EFTU"/>
    <property type="match status" value="1"/>
</dbReference>
<dbReference type="GO" id="GO:0005737">
    <property type="term" value="C:cytoplasm"/>
    <property type="evidence" value="ECO:0007669"/>
    <property type="project" value="UniProtKB-SubCell"/>
</dbReference>
<evidence type="ECO:0000313" key="11">
    <source>
        <dbReference type="Proteomes" id="UP000572051"/>
    </source>
</evidence>
<dbReference type="InterPro" id="IPR047872">
    <property type="entry name" value="EFG_IV"/>
</dbReference>
<comment type="caution">
    <text evidence="10">The sequence shown here is derived from an EMBL/GenBank/DDBJ whole genome shotgun (WGS) entry which is preliminary data.</text>
</comment>
<sequence>MATTTLAQVRNIGIMAHIDAGKTTTTERILFYTGVSHKVGEVHDGNAAMDFLPEEREHGITITSAATTCHWPLNGVDHTVNIIDTPGHIDFTVEVERCLRVLDGAVAVFDGVAGVEPQSETVWRQANRYGVPRLCFVNKLDRVGADFHRCVAMVTERLGAVPLVLQLPIGAESDFRGVVDLVRMRALVWPAGTRPGDGYDVVGVPEELAQEARAWRARLLETVAEHDEELMELYVQGTEPDDDRLHAAIRRVTVGSARGDGVVTPVVCGTAFKNKGVQPLLDAVVRYLPSPLDAGAVEGHDPRDTDLMVTRAPSDGEPMAALAFKISSDPHLGRLTFLRVYSGRIDAGSHVHNAPKGRKERIGKIYRMHADQREEIGSVGAGDIVAVMGLKQTATGETLCDADAPVVLESMDFPDPVIEVSVQPRSQADLDRLGTAIGRFAKEDPSLRVHTDAETGQTILGGMGELQLEMLVTRMRREFKVDAGVGRPQVSYRETIRRAVRDVDHTHRKQNGGKGQFARVRIAVEPIDGGGYEFVDRVTGGRVPKEFVPSVDQGCREAMRRGILAGFPMTGVRVTLLDGAFHTEDSSELAFRIAGLEAFTEAATRARPVLLEPVMDVEVTTPEEHMGDVIGDLNARRGRVRAMADRYGAKAVSASVPLSEMFGYVGDLRSRTSGRANFTMEFSSYAEVPRAVADTVIGRAA</sequence>
<dbReference type="Gene3D" id="3.30.70.870">
    <property type="entry name" value="Elongation Factor G (Translational Gtpase), domain 3"/>
    <property type="match status" value="1"/>
</dbReference>
<dbReference type="InterPro" id="IPR000640">
    <property type="entry name" value="EFG_V-like"/>
</dbReference>
<dbReference type="NCBIfam" id="NF009381">
    <property type="entry name" value="PRK12740.1-5"/>
    <property type="match status" value="1"/>
</dbReference>
<dbReference type="InterPro" id="IPR005225">
    <property type="entry name" value="Small_GTP-bd"/>
</dbReference>
<comment type="function">
    <text evidence="6 7">Catalyzes the GTP-dependent ribosomal translocation step during translation elongation. During this step, the ribosome changes from the pre-translocational (PRE) to the post-translocational (POST) state as the newly formed A-site-bound peptidyl-tRNA and P-site-bound deacylated tRNA move to the P and E sites, respectively. Catalyzes the coordinated movement of the two tRNA molecules, the mRNA and conformational changes in the ribosome.</text>
</comment>
<dbReference type="InterPro" id="IPR014721">
    <property type="entry name" value="Ribsml_uS5_D2-typ_fold_subgr"/>
</dbReference>
<dbReference type="CDD" id="cd04088">
    <property type="entry name" value="EFG_mtEFG_II"/>
    <property type="match status" value="1"/>
</dbReference>
<evidence type="ECO:0000313" key="10">
    <source>
        <dbReference type="EMBL" id="NYJ35895.1"/>
    </source>
</evidence>
<evidence type="ECO:0000256" key="4">
    <source>
        <dbReference type="ARBA" id="ARBA00022917"/>
    </source>
</evidence>
<dbReference type="InterPro" id="IPR009000">
    <property type="entry name" value="Transl_B-barrel_sf"/>
</dbReference>
<dbReference type="InterPro" id="IPR035647">
    <property type="entry name" value="EFG_III/V"/>
</dbReference>
<dbReference type="GO" id="GO:0032790">
    <property type="term" value="P:ribosome disassembly"/>
    <property type="evidence" value="ECO:0007669"/>
    <property type="project" value="TreeGrafter"/>
</dbReference>
<reference evidence="10 11" key="1">
    <citation type="submission" date="2020-07" db="EMBL/GenBank/DDBJ databases">
        <title>Sequencing the genomes of 1000 actinobacteria strains.</title>
        <authorList>
            <person name="Klenk H.-P."/>
        </authorList>
    </citation>
    <scope>NUCLEOTIDE SEQUENCE [LARGE SCALE GENOMIC DNA]</scope>
    <source>
        <strain evidence="10 11">DSM 44442</strain>
    </source>
</reference>
<evidence type="ECO:0000256" key="1">
    <source>
        <dbReference type="ARBA" id="ARBA00005870"/>
    </source>
</evidence>
<dbReference type="Gene3D" id="3.30.230.10">
    <property type="match status" value="1"/>
</dbReference>
<dbReference type="GO" id="GO:0003924">
    <property type="term" value="F:GTPase activity"/>
    <property type="evidence" value="ECO:0007669"/>
    <property type="project" value="InterPro"/>
</dbReference>
<dbReference type="SMART" id="SM00889">
    <property type="entry name" value="EFG_IV"/>
    <property type="match status" value="1"/>
</dbReference>
<comment type="similarity">
    <text evidence="1 7">Belongs to the TRAFAC class translation factor GTPase superfamily. Classic translation factor GTPase family. EF-G/EF-2 subfamily.</text>
</comment>
<organism evidence="10 11">
    <name type="scientific">Nocardiopsis aegyptia</name>
    <dbReference type="NCBI Taxonomy" id="220378"/>
    <lineage>
        <taxon>Bacteria</taxon>
        <taxon>Bacillati</taxon>
        <taxon>Actinomycetota</taxon>
        <taxon>Actinomycetes</taxon>
        <taxon>Streptosporangiales</taxon>
        <taxon>Nocardiopsidaceae</taxon>
        <taxon>Nocardiopsis</taxon>
    </lineage>
</organism>
<dbReference type="CDD" id="cd03713">
    <property type="entry name" value="EFG_mtEFG_C"/>
    <property type="match status" value="1"/>
</dbReference>
<dbReference type="InterPro" id="IPR005517">
    <property type="entry name" value="Transl_elong_EFG/EF2_IV"/>
</dbReference>
<feature type="binding site" evidence="7">
    <location>
        <begin position="16"/>
        <end position="23"/>
    </location>
    <ligand>
        <name>GTP</name>
        <dbReference type="ChEBI" id="CHEBI:37565"/>
    </ligand>
</feature>
<feature type="binding site" evidence="7">
    <location>
        <begin position="138"/>
        <end position="141"/>
    </location>
    <ligand>
        <name>GTP</name>
        <dbReference type="ChEBI" id="CHEBI:37565"/>
    </ligand>
</feature>
<dbReference type="SUPFAM" id="SSF54211">
    <property type="entry name" value="Ribosomal protein S5 domain 2-like"/>
    <property type="match status" value="1"/>
</dbReference>
<gene>
    <name evidence="7" type="primary">fusA</name>
    <name evidence="10" type="ORF">HNR10_003776</name>
</gene>
<evidence type="ECO:0000256" key="6">
    <source>
        <dbReference type="ARBA" id="ARBA00024731"/>
    </source>
</evidence>
<protein>
    <recommendedName>
        <fullName evidence="7 8">Elongation factor G</fullName>
        <shortName evidence="7">EF-G</shortName>
    </recommendedName>
</protein>
<dbReference type="NCBIfam" id="TIGR00231">
    <property type="entry name" value="small_GTP"/>
    <property type="match status" value="1"/>
</dbReference>
<comment type="subcellular location">
    <subcellularLocation>
        <location evidence="7">Cytoplasm</location>
    </subcellularLocation>
</comment>
<feature type="binding site" evidence="7">
    <location>
        <begin position="84"/>
        <end position="88"/>
    </location>
    <ligand>
        <name>GTP</name>
        <dbReference type="ChEBI" id="CHEBI:37565"/>
    </ligand>
</feature>
<dbReference type="Pfam" id="PF14492">
    <property type="entry name" value="EFG_III"/>
    <property type="match status" value="1"/>
</dbReference>
<dbReference type="CDD" id="cd16262">
    <property type="entry name" value="EFG_III"/>
    <property type="match status" value="1"/>
</dbReference>
<dbReference type="HAMAP" id="MF_00054_B">
    <property type="entry name" value="EF_G_EF_2_B"/>
    <property type="match status" value="1"/>
</dbReference>
<evidence type="ECO:0000256" key="3">
    <source>
        <dbReference type="ARBA" id="ARBA00022768"/>
    </source>
</evidence>
<accession>A0A7Z0JBW0</accession>
<dbReference type="InterPro" id="IPR035649">
    <property type="entry name" value="EFG_V"/>
</dbReference>
<dbReference type="SUPFAM" id="SSF50447">
    <property type="entry name" value="Translation proteins"/>
    <property type="match status" value="1"/>
</dbReference>
<keyword evidence="5 7" id="KW-0342">GTP-binding</keyword>